<keyword evidence="2" id="KW-1185">Reference proteome</keyword>
<feature type="non-terminal residue" evidence="1">
    <location>
        <position position="1"/>
    </location>
</feature>
<protein>
    <submittedName>
        <fullName evidence="1">Uncharacterized protein</fullName>
    </submittedName>
</protein>
<name>A0A2P5ADG1_PARAD</name>
<dbReference type="Proteomes" id="UP000237105">
    <property type="component" value="Unassembled WGS sequence"/>
</dbReference>
<dbReference type="EMBL" id="JXTB01000652">
    <property type="protein sequence ID" value="PON34575.1"/>
    <property type="molecule type" value="Genomic_DNA"/>
</dbReference>
<gene>
    <name evidence="1" type="ORF">PanWU01x14_343320</name>
</gene>
<comment type="caution">
    <text evidence="1">The sequence shown here is derived from an EMBL/GenBank/DDBJ whole genome shotgun (WGS) entry which is preliminary data.</text>
</comment>
<proteinExistence type="predicted"/>
<reference evidence="2" key="1">
    <citation type="submission" date="2016-06" db="EMBL/GenBank/DDBJ databases">
        <title>Parallel loss of symbiosis genes in relatives of nitrogen-fixing non-legume Parasponia.</title>
        <authorList>
            <person name="Van Velzen R."/>
            <person name="Holmer R."/>
            <person name="Bu F."/>
            <person name="Rutten L."/>
            <person name="Van Zeijl A."/>
            <person name="Liu W."/>
            <person name="Santuari L."/>
            <person name="Cao Q."/>
            <person name="Sharma T."/>
            <person name="Shen D."/>
            <person name="Roswanjaya Y."/>
            <person name="Wardhani T."/>
            <person name="Kalhor M.S."/>
            <person name="Jansen J."/>
            <person name="Van den Hoogen J."/>
            <person name="Gungor B."/>
            <person name="Hartog M."/>
            <person name="Hontelez J."/>
            <person name="Verver J."/>
            <person name="Yang W.-C."/>
            <person name="Schijlen E."/>
            <person name="Repin R."/>
            <person name="Schilthuizen M."/>
            <person name="Schranz E."/>
            <person name="Heidstra R."/>
            <person name="Miyata K."/>
            <person name="Fedorova E."/>
            <person name="Kohlen W."/>
            <person name="Bisseling T."/>
            <person name="Smit S."/>
            <person name="Geurts R."/>
        </authorList>
    </citation>
    <scope>NUCLEOTIDE SEQUENCE [LARGE SCALE GENOMIC DNA]</scope>
    <source>
        <strain evidence="2">cv. WU1-14</strain>
    </source>
</reference>
<accession>A0A2P5ADG1</accession>
<evidence type="ECO:0000313" key="1">
    <source>
        <dbReference type="EMBL" id="PON34575.1"/>
    </source>
</evidence>
<sequence>ERSEEWALASSSLKLLEEEPASSSSLKQSKSWPSTSSCWAQLVAYWQRRAS</sequence>
<evidence type="ECO:0000313" key="2">
    <source>
        <dbReference type="Proteomes" id="UP000237105"/>
    </source>
</evidence>
<dbReference type="AlphaFoldDB" id="A0A2P5ADG1"/>
<organism evidence="1 2">
    <name type="scientific">Parasponia andersonii</name>
    <name type="common">Sponia andersonii</name>
    <dbReference type="NCBI Taxonomy" id="3476"/>
    <lineage>
        <taxon>Eukaryota</taxon>
        <taxon>Viridiplantae</taxon>
        <taxon>Streptophyta</taxon>
        <taxon>Embryophyta</taxon>
        <taxon>Tracheophyta</taxon>
        <taxon>Spermatophyta</taxon>
        <taxon>Magnoliopsida</taxon>
        <taxon>eudicotyledons</taxon>
        <taxon>Gunneridae</taxon>
        <taxon>Pentapetalae</taxon>
        <taxon>rosids</taxon>
        <taxon>fabids</taxon>
        <taxon>Rosales</taxon>
        <taxon>Cannabaceae</taxon>
        <taxon>Parasponia</taxon>
    </lineage>
</organism>